<keyword evidence="2" id="KW-1185">Reference proteome</keyword>
<organism evidence="1 2">
    <name type="scientific">Smallanthus sonchifolius</name>
    <dbReference type="NCBI Taxonomy" id="185202"/>
    <lineage>
        <taxon>Eukaryota</taxon>
        <taxon>Viridiplantae</taxon>
        <taxon>Streptophyta</taxon>
        <taxon>Embryophyta</taxon>
        <taxon>Tracheophyta</taxon>
        <taxon>Spermatophyta</taxon>
        <taxon>Magnoliopsida</taxon>
        <taxon>eudicotyledons</taxon>
        <taxon>Gunneridae</taxon>
        <taxon>Pentapetalae</taxon>
        <taxon>asterids</taxon>
        <taxon>campanulids</taxon>
        <taxon>Asterales</taxon>
        <taxon>Asteraceae</taxon>
        <taxon>Asteroideae</taxon>
        <taxon>Heliantheae alliance</taxon>
        <taxon>Millerieae</taxon>
        <taxon>Smallanthus</taxon>
    </lineage>
</organism>
<evidence type="ECO:0000313" key="2">
    <source>
        <dbReference type="Proteomes" id="UP001056120"/>
    </source>
</evidence>
<reference evidence="2" key="1">
    <citation type="journal article" date="2022" name="Mol. Ecol. Resour.">
        <title>The genomes of chicory, endive, great burdock and yacon provide insights into Asteraceae palaeo-polyploidization history and plant inulin production.</title>
        <authorList>
            <person name="Fan W."/>
            <person name="Wang S."/>
            <person name="Wang H."/>
            <person name="Wang A."/>
            <person name="Jiang F."/>
            <person name="Liu H."/>
            <person name="Zhao H."/>
            <person name="Xu D."/>
            <person name="Zhang Y."/>
        </authorList>
    </citation>
    <scope>NUCLEOTIDE SEQUENCE [LARGE SCALE GENOMIC DNA]</scope>
    <source>
        <strain evidence="2">cv. Yunnan</strain>
    </source>
</reference>
<accession>A0ACB9J3K0</accession>
<dbReference type="EMBL" id="CM042022">
    <property type="protein sequence ID" value="KAI3814697.1"/>
    <property type="molecule type" value="Genomic_DNA"/>
</dbReference>
<dbReference type="Proteomes" id="UP001056120">
    <property type="component" value="Linkage Group LG05"/>
</dbReference>
<evidence type="ECO:0000313" key="1">
    <source>
        <dbReference type="EMBL" id="KAI3814697.1"/>
    </source>
</evidence>
<gene>
    <name evidence="1" type="ORF">L1987_14341</name>
</gene>
<name>A0ACB9J3K0_9ASTR</name>
<sequence length="121" mass="13589">MESKSAGESLMMSFDVESEDFKEIRFPPNIPCECMGESLVALNGCIHLCVAYGDIHKGLKCDLWRMDGDGWIKVAAFFGPCSPFSRRIHIRTGNWLAILEDSFKNIDMEDWHLVGAKLASC</sequence>
<proteinExistence type="predicted"/>
<protein>
    <submittedName>
        <fullName evidence="1">Uncharacterized protein</fullName>
    </submittedName>
</protein>
<reference evidence="1 2" key="2">
    <citation type="journal article" date="2022" name="Mol. Ecol. Resour.">
        <title>The genomes of chicory, endive, great burdock and yacon provide insights into Asteraceae paleo-polyploidization history and plant inulin production.</title>
        <authorList>
            <person name="Fan W."/>
            <person name="Wang S."/>
            <person name="Wang H."/>
            <person name="Wang A."/>
            <person name="Jiang F."/>
            <person name="Liu H."/>
            <person name="Zhao H."/>
            <person name="Xu D."/>
            <person name="Zhang Y."/>
        </authorList>
    </citation>
    <scope>NUCLEOTIDE SEQUENCE [LARGE SCALE GENOMIC DNA]</scope>
    <source>
        <strain evidence="2">cv. Yunnan</strain>
        <tissue evidence="1">Leaves</tissue>
    </source>
</reference>
<comment type="caution">
    <text evidence="1">The sequence shown here is derived from an EMBL/GenBank/DDBJ whole genome shotgun (WGS) entry which is preliminary data.</text>
</comment>